<evidence type="ECO:0000313" key="1">
    <source>
        <dbReference type="EMBL" id="KAL3959556.1"/>
    </source>
</evidence>
<dbReference type="Proteomes" id="UP001638806">
    <property type="component" value="Unassembled WGS sequence"/>
</dbReference>
<accession>A0ACC4DTH0</accession>
<proteinExistence type="predicted"/>
<gene>
    <name evidence="1" type="ORF">ACCO45_004673</name>
</gene>
<comment type="caution">
    <text evidence="1">The sequence shown here is derived from an EMBL/GenBank/DDBJ whole genome shotgun (WGS) entry which is preliminary data.</text>
</comment>
<keyword evidence="2" id="KW-1185">Reference proteome</keyword>
<reference evidence="1" key="1">
    <citation type="submission" date="2024-12" db="EMBL/GenBank/DDBJ databases">
        <title>Comparative genomics and development of molecular markers within Purpureocillium lilacinum and among Purpureocillium species.</title>
        <authorList>
            <person name="Yeh Z.-Y."/>
            <person name="Ni N.-T."/>
            <person name="Lo P.-H."/>
            <person name="Mushyakhwo K."/>
            <person name="Lin C.-F."/>
            <person name="Nai Y.-S."/>
        </authorList>
    </citation>
    <scope>NUCLEOTIDE SEQUENCE</scope>
    <source>
        <strain evidence="1">NCHU-NPUST-175</strain>
    </source>
</reference>
<organism evidence="1 2">
    <name type="scientific">Purpureocillium lilacinum</name>
    <name type="common">Paecilomyces lilacinus</name>
    <dbReference type="NCBI Taxonomy" id="33203"/>
    <lineage>
        <taxon>Eukaryota</taxon>
        <taxon>Fungi</taxon>
        <taxon>Dikarya</taxon>
        <taxon>Ascomycota</taxon>
        <taxon>Pezizomycotina</taxon>
        <taxon>Sordariomycetes</taxon>
        <taxon>Hypocreomycetidae</taxon>
        <taxon>Hypocreales</taxon>
        <taxon>Ophiocordycipitaceae</taxon>
        <taxon>Purpureocillium</taxon>
    </lineage>
</organism>
<evidence type="ECO:0000313" key="2">
    <source>
        <dbReference type="Proteomes" id="UP001638806"/>
    </source>
</evidence>
<dbReference type="EMBL" id="JBGNUJ010000004">
    <property type="protein sequence ID" value="KAL3959556.1"/>
    <property type="molecule type" value="Genomic_DNA"/>
</dbReference>
<sequence length="143" mass="15757">MTPTLKDRLKQLQLEKDHRVERGSPRSTFAFITSGRDLVQPANGALSCRIKTLSGSMSPERRGFSHVKPHQEPPPSRINHQCKPGAASHQHGHTNKAQRLRLLARRGGARGSVPTPGLDSVPVLLCLAAGHTEMDERHLQTVR</sequence>
<name>A0ACC4DTH0_PURLI</name>
<protein>
    <submittedName>
        <fullName evidence="1">Uncharacterized protein</fullName>
    </submittedName>
</protein>